<organism evidence="9 10">
    <name type="scientific">Luteolibacter luteus</name>
    <dbReference type="NCBI Taxonomy" id="2728835"/>
    <lineage>
        <taxon>Bacteria</taxon>
        <taxon>Pseudomonadati</taxon>
        <taxon>Verrucomicrobiota</taxon>
        <taxon>Verrucomicrobiia</taxon>
        <taxon>Verrucomicrobiales</taxon>
        <taxon>Verrucomicrobiaceae</taxon>
        <taxon>Luteolibacter</taxon>
    </lineage>
</organism>
<gene>
    <name evidence="9" type="ORF">HHL09_02445</name>
</gene>
<feature type="region of interest" description="Disordered" evidence="1">
    <location>
        <begin position="606"/>
        <end position="640"/>
    </location>
</feature>
<dbReference type="KEGG" id="luo:HHL09_02445"/>
<feature type="domain" description="Cytochrome C Planctomycete-type" evidence="6">
    <location>
        <begin position="44"/>
        <end position="90"/>
    </location>
</feature>
<feature type="compositionally biased region" description="Pro residues" evidence="1">
    <location>
        <begin position="609"/>
        <end position="621"/>
    </location>
</feature>
<feature type="domain" description="DUF1595" evidence="7">
    <location>
        <begin position="356"/>
        <end position="416"/>
    </location>
</feature>
<name>A0A858RDM2_9BACT</name>
<dbReference type="Pfam" id="PF07626">
    <property type="entry name" value="PSD3"/>
    <property type="match status" value="1"/>
</dbReference>
<dbReference type="Proteomes" id="UP000501812">
    <property type="component" value="Chromosome"/>
</dbReference>
<dbReference type="Pfam" id="PF07627">
    <property type="entry name" value="PSCyt3"/>
    <property type="match status" value="1"/>
</dbReference>
<evidence type="ECO:0000259" key="8">
    <source>
        <dbReference type="Pfam" id="PF16841"/>
    </source>
</evidence>
<feature type="region of interest" description="Disordered" evidence="1">
    <location>
        <begin position="191"/>
        <end position="215"/>
    </location>
</feature>
<dbReference type="GO" id="GO:0009055">
    <property type="term" value="F:electron transfer activity"/>
    <property type="evidence" value="ECO:0007669"/>
    <property type="project" value="InterPro"/>
</dbReference>
<feature type="domain" description="DUF1592" evidence="5">
    <location>
        <begin position="431"/>
        <end position="555"/>
    </location>
</feature>
<evidence type="ECO:0000313" key="9">
    <source>
        <dbReference type="EMBL" id="QJE94684.1"/>
    </source>
</evidence>
<feature type="compositionally biased region" description="Basic and acidic residues" evidence="1">
    <location>
        <begin position="202"/>
        <end position="215"/>
    </location>
</feature>
<dbReference type="InterPro" id="IPR013043">
    <property type="entry name" value="DUF1595"/>
</dbReference>
<dbReference type="InterPro" id="IPR011429">
    <property type="entry name" value="Cyt_c_Planctomycete-type"/>
</dbReference>
<feature type="domain" description="DUF1587" evidence="3">
    <location>
        <begin position="127"/>
        <end position="190"/>
    </location>
</feature>
<dbReference type="InterPro" id="IPR011478">
    <property type="entry name" value="DUF1585"/>
</dbReference>
<dbReference type="Pfam" id="PF07637">
    <property type="entry name" value="PSD5"/>
    <property type="match status" value="1"/>
</dbReference>
<dbReference type="InterPro" id="IPR031768">
    <property type="entry name" value="CBM60_xylan-bd"/>
</dbReference>
<evidence type="ECO:0000256" key="1">
    <source>
        <dbReference type="SAM" id="MobiDB-lite"/>
    </source>
</evidence>
<evidence type="ECO:0000259" key="3">
    <source>
        <dbReference type="Pfam" id="PF07626"/>
    </source>
</evidence>
<evidence type="ECO:0000259" key="7">
    <source>
        <dbReference type="Pfam" id="PF07637"/>
    </source>
</evidence>
<dbReference type="Pfam" id="PF16841">
    <property type="entry name" value="CBM60"/>
    <property type="match status" value="1"/>
</dbReference>
<dbReference type="Pfam" id="PF07631">
    <property type="entry name" value="PSD4"/>
    <property type="match status" value="1"/>
</dbReference>
<dbReference type="Gene3D" id="2.60.60.40">
    <property type="match status" value="1"/>
</dbReference>
<accession>A0A858RDM2</accession>
<proteinExistence type="predicted"/>
<sequence length="766" mass="87206">MRKTPSILIASTFSVVPTLHAQGNTGDLDTRWEKEVLPLVETYCYDCHGDGIKKGELAIDKYDSISEMQQHREVWKRVRDHLKHQLMPPIDEDQPTADERKKILAWIDDAVFPVDPNHPDPGRVTLRRLNRVEYQNTLRDLLGVNVNVMDLIPPDDSGYGFDNIGDVLTLSPAHLERYLEAARVSLDKAVIPGEMPPPETDLPGKDLKGDGQRSEDGHYLFKSGEAKTVFKPQRAGSYRVTITASGTFGADVAPLMELRIDGKKLKDWSVGARMDKPEEYSEEIRIEKDEPVELTAAFMNDYWDENYPDRSRRDRNLMVNAMRITGPLDGPAPEKPQSHKRIYLERKPGERDDSYALRVLNGFARRAFRRPTMEGEVKRYLQLVALAKSQGEGIEHGIRLALEAMLVSPSFLFREEPQPEPDKADKIHQIDEHVLATRLSYFFWSTMPDQKLMELASRGELRKNLDSEIDRLINDDRSRQFVSNFTGQWLRLRDIPSTRPQEKMFPKFNGKVRDAMRRETEMFFGYIVKEGLPIDSLLDADFTFLNETLANYYGIPGVEGDKFRKVTHTDSHRRGIMGQGSFQLLTSYPLRTSPVLRGKYVLENLLDTAPPPPPPNVPQLEPPSHKGDQRSLREQLEKHREDPSCASCHALMDPIGFALENFDAAGAWRDQENGKDLDTAGKLITGREIHGVDDLRKALVQDHKEEFYRSVATKMLTYALGRGLDWYDKPALDRIVSDTEKAGGNSRALVRAVIDSVPFQYRRGDS</sequence>
<evidence type="ECO:0000259" key="4">
    <source>
        <dbReference type="Pfam" id="PF07627"/>
    </source>
</evidence>
<evidence type="ECO:0000259" key="2">
    <source>
        <dbReference type="Pfam" id="PF07624"/>
    </source>
</evidence>
<dbReference type="InterPro" id="IPR013036">
    <property type="entry name" value="DUF1587"/>
</dbReference>
<feature type="domain" description="Carbohydrate binding module xylan-binding" evidence="8">
    <location>
        <begin position="240"/>
        <end position="334"/>
    </location>
</feature>
<dbReference type="InterPro" id="IPR013042">
    <property type="entry name" value="DUF1592"/>
</dbReference>
<evidence type="ECO:0000259" key="5">
    <source>
        <dbReference type="Pfam" id="PF07631"/>
    </source>
</evidence>
<dbReference type="Pfam" id="PF07624">
    <property type="entry name" value="PSD2"/>
    <property type="match status" value="1"/>
</dbReference>
<feature type="domain" description="DUF1585" evidence="2">
    <location>
        <begin position="686"/>
        <end position="759"/>
    </location>
</feature>
<dbReference type="SUPFAM" id="SSF46626">
    <property type="entry name" value="Cytochrome c"/>
    <property type="match status" value="1"/>
</dbReference>
<protein>
    <submittedName>
        <fullName evidence="9">DUF1592 domain-containing protein</fullName>
    </submittedName>
</protein>
<reference evidence="9 10" key="1">
    <citation type="submission" date="2020-04" db="EMBL/GenBank/DDBJ databases">
        <title>Luteolibacter sp. G-1-1-1 isolated from soil.</title>
        <authorList>
            <person name="Dahal R.H."/>
        </authorList>
    </citation>
    <scope>NUCLEOTIDE SEQUENCE [LARGE SCALE GENOMIC DNA]</scope>
    <source>
        <strain evidence="9 10">G-1-1-1</strain>
    </source>
</reference>
<dbReference type="RefSeq" id="WP_169452905.1">
    <property type="nucleotide sequence ID" value="NZ_CP051774.1"/>
</dbReference>
<dbReference type="Pfam" id="PF07635">
    <property type="entry name" value="PSCyt1"/>
    <property type="match status" value="1"/>
</dbReference>
<dbReference type="AlphaFoldDB" id="A0A858RDM2"/>
<evidence type="ECO:0000259" key="6">
    <source>
        <dbReference type="Pfam" id="PF07635"/>
    </source>
</evidence>
<feature type="compositionally biased region" description="Basic and acidic residues" evidence="1">
    <location>
        <begin position="623"/>
        <end position="640"/>
    </location>
</feature>
<dbReference type="EMBL" id="CP051774">
    <property type="protein sequence ID" value="QJE94684.1"/>
    <property type="molecule type" value="Genomic_DNA"/>
</dbReference>
<keyword evidence="10" id="KW-1185">Reference proteome</keyword>
<dbReference type="GO" id="GO:0020037">
    <property type="term" value="F:heme binding"/>
    <property type="evidence" value="ECO:0007669"/>
    <property type="project" value="InterPro"/>
</dbReference>
<evidence type="ECO:0000313" key="10">
    <source>
        <dbReference type="Proteomes" id="UP000501812"/>
    </source>
</evidence>
<feature type="domain" description="DUF1588" evidence="4">
    <location>
        <begin position="573"/>
        <end position="672"/>
    </location>
</feature>
<dbReference type="InterPro" id="IPR036909">
    <property type="entry name" value="Cyt_c-like_dom_sf"/>
</dbReference>
<dbReference type="InterPro" id="IPR013039">
    <property type="entry name" value="DUF1588"/>
</dbReference>